<reference evidence="2 3" key="1">
    <citation type="submission" date="2015-09" db="EMBL/GenBank/DDBJ databases">
        <title>Draft Genome Sequence of the Strain BR 3267 (Bradyrhizobium yuanmingense) recommended as inoculant for cowpea in Brazil.</title>
        <authorList>
            <person name="Simoes-Araujo J.L."/>
            <person name="Zilli J.E."/>
        </authorList>
    </citation>
    <scope>NUCLEOTIDE SEQUENCE [LARGE SCALE GENOMIC DNA]</scope>
    <source>
        <strain evidence="2 3">BR3267</strain>
    </source>
</reference>
<feature type="region of interest" description="Disordered" evidence="1">
    <location>
        <begin position="1"/>
        <end position="54"/>
    </location>
</feature>
<comment type="caution">
    <text evidence="2">The sequence shown here is derived from an EMBL/GenBank/DDBJ whole genome shotgun (WGS) entry which is preliminary data.</text>
</comment>
<accession>A0A0R3CW53</accession>
<dbReference type="EMBL" id="LJYF01000004">
    <property type="protein sequence ID" value="KRQ01783.1"/>
    <property type="molecule type" value="Genomic_DNA"/>
</dbReference>
<dbReference type="RefSeq" id="WP_156446774.1">
    <property type="nucleotide sequence ID" value="NZ_LJYF01000004.1"/>
</dbReference>
<proteinExistence type="predicted"/>
<organism evidence="2 3">
    <name type="scientific">Bradyrhizobium yuanmingense</name>
    <dbReference type="NCBI Taxonomy" id="108015"/>
    <lineage>
        <taxon>Bacteria</taxon>
        <taxon>Pseudomonadati</taxon>
        <taxon>Pseudomonadota</taxon>
        <taxon>Alphaproteobacteria</taxon>
        <taxon>Hyphomicrobiales</taxon>
        <taxon>Nitrobacteraceae</taxon>
        <taxon>Bradyrhizobium</taxon>
    </lineage>
</organism>
<dbReference type="Proteomes" id="UP000051380">
    <property type="component" value="Unassembled WGS sequence"/>
</dbReference>
<dbReference type="AlphaFoldDB" id="A0A0R3CW53"/>
<sequence length="136" mass="14895">MAMQPVPMPQQAPAPQQQPHAPYPNQPQWSPEQLDQMRRTRLQPTQKKRTKDSPAIVTSVLSDILVFAETQDTDDDPRCLSFRPNKIAGYKGEPLHDIGIFPGAPIAVITWDTETTIVQSVTIQLEGSAPLAAAGA</sequence>
<evidence type="ECO:0000256" key="1">
    <source>
        <dbReference type="SAM" id="MobiDB-lite"/>
    </source>
</evidence>
<evidence type="ECO:0000313" key="2">
    <source>
        <dbReference type="EMBL" id="KRQ01783.1"/>
    </source>
</evidence>
<name>A0A0R3CW53_9BRAD</name>
<gene>
    <name evidence="2" type="ORF">AOQ72_10165</name>
</gene>
<evidence type="ECO:0000313" key="3">
    <source>
        <dbReference type="Proteomes" id="UP000051380"/>
    </source>
</evidence>
<feature type="compositionally biased region" description="Pro residues" evidence="1">
    <location>
        <begin position="1"/>
        <end position="12"/>
    </location>
</feature>
<protein>
    <submittedName>
        <fullName evidence="2">Uncharacterized protein</fullName>
    </submittedName>
</protein>